<feature type="compositionally biased region" description="Basic and acidic residues" evidence="9">
    <location>
        <begin position="1"/>
        <end position="10"/>
    </location>
</feature>
<keyword evidence="4" id="KW-1003">Cell membrane</keyword>
<feature type="transmembrane region" description="Helical" evidence="10">
    <location>
        <begin position="372"/>
        <end position="397"/>
    </location>
</feature>
<feature type="transmembrane region" description="Helical" evidence="10">
    <location>
        <begin position="978"/>
        <end position="997"/>
    </location>
</feature>
<feature type="region of interest" description="Disordered" evidence="9">
    <location>
        <begin position="209"/>
        <end position="234"/>
    </location>
</feature>
<feature type="transmembrane region" description="Helical" evidence="10">
    <location>
        <begin position="457"/>
        <end position="476"/>
    </location>
</feature>
<evidence type="ECO:0000256" key="1">
    <source>
        <dbReference type="ARBA" id="ARBA00004651"/>
    </source>
</evidence>
<evidence type="ECO:0000313" key="12">
    <source>
        <dbReference type="Proteomes" id="UP001642484"/>
    </source>
</evidence>
<dbReference type="Pfam" id="PF13516">
    <property type="entry name" value="LRR_6"/>
    <property type="match status" value="3"/>
</dbReference>
<feature type="transmembrane region" description="Helical" evidence="10">
    <location>
        <begin position="1190"/>
        <end position="1212"/>
    </location>
</feature>
<feature type="transmembrane region" description="Helical" evidence="10">
    <location>
        <begin position="497"/>
        <end position="517"/>
    </location>
</feature>
<feature type="transmembrane region" description="Helical" evidence="10">
    <location>
        <begin position="258"/>
        <end position="277"/>
    </location>
</feature>
<gene>
    <name evidence="11" type="ORF">CCMP2556_LOCUS47304</name>
</gene>
<dbReference type="InterPro" id="IPR002549">
    <property type="entry name" value="AI-2E-like"/>
</dbReference>
<feature type="transmembrane region" description="Helical" evidence="10">
    <location>
        <begin position="1058"/>
        <end position="1077"/>
    </location>
</feature>
<dbReference type="InterPro" id="IPR001611">
    <property type="entry name" value="Leu-rich_rpt"/>
</dbReference>
<dbReference type="Pfam" id="PF03253">
    <property type="entry name" value="UT"/>
    <property type="match status" value="1"/>
</dbReference>
<dbReference type="Gene3D" id="1.10.3430.10">
    <property type="entry name" value="Ammonium transporter AmtB like domains"/>
    <property type="match status" value="1"/>
</dbReference>
<comment type="similarity">
    <text evidence="2">Belongs to the urea transporter family.</text>
</comment>
<organism evidence="11 12">
    <name type="scientific">Durusdinium trenchii</name>
    <dbReference type="NCBI Taxonomy" id="1381693"/>
    <lineage>
        <taxon>Eukaryota</taxon>
        <taxon>Sar</taxon>
        <taxon>Alveolata</taxon>
        <taxon>Dinophyceae</taxon>
        <taxon>Suessiales</taxon>
        <taxon>Symbiodiniaceae</taxon>
        <taxon>Durusdinium</taxon>
    </lineage>
</organism>
<evidence type="ECO:0000256" key="4">
    <source>
        <dbReference type="ARBA" id="ARBA00022475"/>
    </source>
</evidence>
<feature type="transmembrane region" description="Helical" evidence="10">
    <location>
        <begin position="1218"/>
        <end position="1238"/>
    </location>
</feature>
<feature type="transmembrane region" description="Helical" evidence="10">
    <location>
        <begin position="283"/>
        <end position="299"/>
    </location>
</feature>
<reference evidence="11 12" key="1">
    <citation type="submission" date="2024-02" db="EMBL/GenBank/DDBJ databases">
        <authorList>
            <person name="Chen Y."/>
            <person name="Shah S."/>
            <person name="Dougan E. K."/>
            <person name="Thang M."/>
            <person name="Chan C."/>
        </authorList>
    </citation>
    <scope>NUCLEOTIDE SEQUENCE [LARGE SCALE GENOMIC DNA]</scope>
</reference>
<proteinExistence type="inferred from homology"/>
<dbReference type="Proteomes" id="UP001642484">
    <property type="component" value="Unassembled WGS sequence"/>
</dbReference>
<feature type="transmembrane region" description="Helical" evidence="10">
    <location>
        <begin position="564"/>
        <end position="587"/>
    </location>
</feature>
<feature type="compositionally biased region" description="Basic and acidic residues" evidence="9">
    <location>
        <begin position="221"/>
        <end position="234"/>
    </location>
</feature>
<feature type="transmembrane region" description="Helical" evidence="10">
    <location>
        <begin position="1009"/>
        <end position="1026"/>
    </location>
</feature>
<comment type="catalytic activity">
    <reaction evidence="8">
        <text>urea(in) = urea(out)</text>
        <dbReference type="Rhea" id="RHEA:32799"/>
        <dbReference type="ChEBI" id="CHEBI:16199"/>
    </reaction>
</comment>
<name>A0ABP0RIF5_9DINO</name>
<feature type="transmembrane region" description="Helical" evidence="10">
    <location>
        <begin position="1032"/>
        <end position="1051"/>
    </location>
</feature>
<feature type="transmembrane region" description="Helical" evidence="10">
    <location>
        <begin position="529"/>
        <end position="552"/>
    </location>
</feature>
<evidence type="ECO:0000256" key="9">
    <source>
        <dbReference type="SAM" id="MobiDB-lite"/>
    </source>
</evidence>
<dbReference type="SUPFAM" id="SSF52047">
    <property type="entry name" value="RNI-like"/>
    <property type="match status" value="1"/>
</dbReference>
<dbReference type="Gene3D" id="3.80.10.10">
    <property type="entry name" value="Ribonuclease Inhibitor"/>
    <property type="match status" value="1"/>
</dbReference>
<feature type="transmembrane region" description="Helical" evidence="10">
    <location>
        <begin position="1115"/>
        <end position="1134"/>
    </location>
</feature>
<evidence type="ECO:0000313" key="11">
    <source>
        <dbReference type="EMBL" id="CAK9100029.1"/>
    </source>
</evidence>
<keyword evidence="12" id="KW-1185">Reference proteome</keyword>
<dbReference type="InterPro" id="IPR004937">
    <property type="entry name" value="Urea_transporter"/>
</dbReference>
<dbReference type="SMART" id="SM00368">
    <property type="entry name" value="LRR_RI"/>
    <property type="match status" value="7"/>
</dbReference>
<comment type="similarity">
    <text evidence="3">Belongs to the autoinducer-2 exporter (AI-2E) (TC 2.A.86) family.</text>
</comment>
<dbReference type="Pfam" id="PF01594">
    <property type="entry name" value="AI-2E_transport"/>
    <property type="match status" value="1"/>
</dbReference>
<dbReference type="PANTHER" id="PTHR10464:SF4">
    <property type="entry name" value="UREA TRANSPORTER"/>
    <property type="match status" value="1"/>
</dbReference>
<dbReference type="EMBL" id="CAXAMN010026028">
    <property type="protein sequence ID" value="CAK9100029.1"/>
    <property type="molecule type" value="Genomic_DNA"/>
</dbReference>
<sequence length="1256" mass="135690">MRKGLPRIEEEGGTPPVVMDHHIDPSPPVPVAMLGPSTRPAKLVHHVQAFNASLQSLIFDHRSGLLAAWRDLDSSKQMGEAGRAWDRLRQRRRRLDLVGKWPSVGRTGEVIEEQILSQHNLVKLVGWVGFLAEAGRAVENTLRDVKSFALEPAILCGSDSDAPMPAERAALDLGEGREGRLYSGDIVEESPHREQPQVDFRVRAFTENPSGLRQRGPEAPGRPERLEPSRLSGELHPREVREGPGVLQTVAAQIRGFYLIKFAVSVTACYLTIQLLITFSEVLLPFIFALLVMIVLEPVKKYVMRVLCRLAVRIFLALRMDFCVDGVQVAGHRHPSIDSMEGQVYAGIPEDEDLPGSGGSRVTMPVPAIKRLLVAVSIFYCLAMTGRVFWLVAKIFFRAAAGISADMEHYKEGAARLKSWIKKYITGLHIESLDFHKVLEELVVEVESVGSVLTQSLLAVMLQAVVTFIFLIYMLWSPVKVDGSAMATEVFNSTSRYLKVKFLVSSFTGLSISLLLYGTGLNCPDAFGLLALLCNFLPGIGSPVASIMPCLLAMIDARKSPTQVAIAFVLQIIVHFVIDFMIEPVVFGFSVEIHSVIVILGIWFFYQVWGVPGMLLSVPLLAQGELQQPKSLLRASRRGAEEHQRAAALKEEEPMPLDVQRELARLTGKDDRLTEISFSGLATSHADVLGSALGMGVHLRRVVLEECHLGVESAQCWAEQLSALKSLEVLNLGHNQLEIRGLEVFLAALTSVGLRELVLTDNLLGPKAAQMVGELMLQLPSLVGVNLSENFLQEEGAALLAEVLCKGSTSGLSLDLSSNDLRVAGAKSLARLMELDHFRSLELASNRLHDFGIKALAQPLRQNRGLTFLGLAENKISDEGLQASAGVFRRSPPVAKGFFSAEAQDSMEKSDPECGSESSELTNPARRSCFCSPTAEGTRLGHFLGDFLKGISQVCFISHRGTGLIFLLGIFIGTLRGGILALLGGIAATTMGVLLGYWGVDDTARKEGLLGYNGVLIGCALAVFMKESLLNALLATIAGAGLSAVCVVALSRLLKTQLTMVFNPITLVILACTHLWADHPDEDGKSSVLFNWKSDFPDLTALDCAQAMLNGVAQIFLVCNPTSGLIMVLGICLASPLAAQASLVGSLAAALGCAACGVDLAELPQGLWTFNGALIGMFISCRFKSLGYVWVSLLVCVGSAAATATYAGLLALTRLSHGFAAAPFTLPTCIVAFLLIALETATQRISKPDATAEVVQ</sequence>
<evidence type="ECO:0000256" key="5">
    <source>
        <dbReference type="ARBA" id="ARBA00022692"/>
    </source>
</evidence>
<keyword evidence="7 10" id="KW-0472">Membrane</keyword>
<dbReference type="PANTHER" id="PTHR10464">
    <property type="entry name" value="UREA TRANSPORTER"/>
    <property type="match status" value="1"/>
</dbReference>
<accession>A0ABP0RIF5</accession>
<evidence type="ECO:0000256" key="10">
    <source>
        <dbReference type="SAM" id="Phobius"/>
    </source>
</evidence>
<keyword evidence="5 10" id="KW-0812">Transmembrane</keyword>
<evidence type="ECO:0000256" key="2">
    <source>
        <dbReference type="ARBA" id="ARBA00005914"/>
    </source>
</evidence>
<comment type="caution">
    <text evidence="11">The sequence shown here is derived from an EMBL/GenBank/DDBJ whole genome shotgun (WGS) entry which is preliminary data.</text>
</comment>
<evidence type="ECO:0000256" key="6">
    <source>
        <dbReference type="ARBA" id="ARBA00022989"/>
    </source>
</evidence>
<feature type="region of interest" description="Disordered" evidence="9">
    <location>
        <begin position="1"/>
        <end position="21"/>
    </location>
</feature>
<evidence type="ECO:0000256" key="3">
    <source>
        <dbReference type="ARBA" id="ARBA00009773"/>
    </source>
</evidence>
<keyword evidence="6 10" id="KW-1133">Transmembrane helix</keyword>
<feature type="transmembrane region" description="Helical" evidence="10">
    <location>
        <begin position="593"/>
        <end position="622"/>
    </location>
</feature>
<dbReference type="InterPro" id="IPR029020">
    <property type="entry name" value="Ammonium/urea_transptr"/>
</dbReference>
<dbReference type="InterPro" id="IPR032675">
    <property type="entry name" value="LRR_dom_sf"/>
</dbReference>
<comment type="subcellular location">
    <subcellularLocation>
        <location evidence="1">Cell membrane</location>
        <topology evidence="1">Multi-pass membrane protein</topology>
    </subcellularLocation>
</comment>
<protein>
    <submittedName>
        <fullName evidence="11">Uncharacterized protein</fullName>
    </submittedName>
</protein>
<feature type="transmembrane region" description="Helical" evidence="10">
    <location>
        <begin position="954"/>
        <end position="972"/>
    </location>
</feature>
<evidence type="ECO:0000256" key="7">
    <source>
        <dbReference type="ARBA" id="ARBA00023136"/>
    </source>
</evidence>
<evidence type="ECO:0000256" key="8">
    <source>
        <dbReference type="ARBA" id="ARBA00033993"/>
    </source>
</evidence>